<dbReference type="Pfam" id="PF13621">
    <property type="entry name" value="Cupin_8"/>
    <property type="match status" value="1"/>
</dbReference>
<evidence type="ECO:0000313" key="3">
    <source>
        <dbReference type="Proteomes" id="UP000015241"/>
    </source>
</evidence>
<reference evidence="2 3" key="1">
    <citation type="journal article" date="2012" name="Science">
        <title>The Paleozoic origin of enzymatic lignin decomposition reconstructed from 31 fungal genomes.</title>
        <authorList>
            <person name="Floudas D."/>
            <person name="Binder M."/>
            <person name="Riley R."/>
            <person name="Barry K."/>
            <person name="Blanchette R.A."/>
            <person name="Henrissat B."/>
            <person name="Martinez A.T."/>
            <person name="Otillar R."/>
            <person name="Spatafora J.W."/>
            <person name="Yadav J.S."/>
            <person name="Aerts A."/>
            <person name="Benoit I."/>
            <person name="Boyd A."/>
            <person name="Carlson A."/>
            <person name="Copeland A."/>
            <person name="Coutinho P.M."/>
            <person name="de Vries R.P."/>
            <person name="Ferreira P."/>
            <person name="Findley K."/>
            <person name="Foster B."/>
            <person name="Gaskell J."/>
            <person name="Glotzer D."/>
            <person name="Gorecki P."/>
            <person name="Heitman J."/>
            <person name="Hesse C."/>
            <person name="Hori C."/>
            <person name="Igarashi K."/>
            <person name="Jurgens J.A."/>
            <person name="Kallen N."/>
            <person name="Kersten P."/>
            <person name="Kohler A."/>
            <person name="Kuees U."/>
            <person name="Kumar T.K.A."/>
            <person name="Kuo A."/>
            <person name="LaButti K."/>
            <person name="Larrondo L.F."/>
            <person name="Lindquist E."/>
            <person name="Ling A."/>
            <person name="Lombard V."/>
            <person name="Lucas S."/>
            <person name="Lundell T."/>
            <person name="Martin R."/>
            <person name="McLaughlin D.J."/>
            <person name="Morgenstern I."/>
            <person name="Morin E."/>
            <person name="Murat C."/>
            <person name="Nagy L.G."/>
            <person name="Nolan M."/>
            <person name="Ohm R.A."/>
            <person name="Patyshakuliyeva A."/>
            <person name="Rokas A."/>
            <person name="Ruiz-Duenas F.J."/>
            <person name="Sabat G."/>
            <person name="Salamov A."/>
            <person name="Samejima M."/>
            <person name="Schmutz J."/>
            <person name="Slot J.C."/>
            <person name="St John F."/>
            <person name="Stenlid J."/>
            <person name="Sun H."/>
            <person name="Sun S."/>
            <person name="Syed K."/>
            <person name="Tsang A."/>
            <person name="Wiebenga A."/>
            <person name="Young D."/>
            <person name="Pisabarro A."/>
            <person name="Eastwood D.C."/>
            <person name="Martin F."/>
            <person name="Cullen D."/>
            <person name="Grigoriev I.V."/>
            <person name="Hibbett D.S."/>
        </authorList>
    </citation>
    <scope>NUCLEOTIDE SEQUENCE</scope>
    <source>
        <strain evidence="3">FP-58527</strain>
    </source>
</reference>
<feature type="domain" description="JmjC" evidence="1">
    <location>
        <begin position="204"/>
        <end position="383"/>
    </location>
</feature>
<evidence type="ECO:0000313" key="2">
    <source>
        <dbReference type="EMBL" id="EPS98571.1"/>
    </source>
</evidence>
<dbReference type="eggNOG" id="KOG2132">
    <property type="taxonomic scope" value="Eukaryota"/>
</dbReference>
<dbReference type="STRING" id="743788.S8E023"/>
<dbReference type="OrthoDB" id="47172at2759"/>
<keyword evidence="3" id="KW-1185">Reference proteome</keyword>
<evidence type="ECO:0000259" key="1">
    <source>
        <dbReference type="PROSITE" id="PS51184"/>
    </source>
</evidence>
<dbReference type="Proteomes" id="UP000015241">
    <property type="component" value="Unassembled WGS sequence"/>
</dbReference>
<gene>
    <name evidence="2" type="ORF">FOMPIDRAFT_1126176</name>
</gene>
<dbReference type="InterPro" id="IPR003347">
    <property type="entry name" value="JmjC_dom"/>
</dbReference>
<proteinExistence type="predicted"/>
<dbReference type="InterPro" id="IPR041667">
    <property type="entry name" value="Cupin_8"/>
</dbReference>
<dbReference type="HOGENOM" id="CLU_016785_0_1_1"/>
<dbReference type="Gene3D" id="2.60.120.650">
    <property type="entry name" value="Cupin"/>
    <property type="match status" value="1"/>
</dbReference>
<accession>S8E023</accession>
<dbReference type="PANTHER" id="PTHR12461">
    <property type="entry name" value="HYPOXIA-INDUCIBLE FACTOR 1 ALPHA INHIBITOR-RELATED"/>
    <property type="match status" value="1"/>
</dbReference>
<dbReference type="PROSITE" id="PS51184">
    <property type="entry name" value="JMJC"/>
    <property type="match status" value="1"/>
</dbReference>
<dbReference type="PANTHER" id="PTHR12461:SF94">
    <property type="entry name" value="JMJC DOMAIN-CONTAINING PROTEIN"/>
    <property type="match status" value="1"/>
</dbReference>
<dbReference type="InParanoid" id="S8E023"/>
<organism evidence="2 3">
    <name type="scientific">Fomitopsis schrenkii</name>
    <name type="common">Brown rot fungus</name>
    <dbReference type="NCBI Taxonomy" id="2126942"/>
    <lineage>
        <taxon>Eukaryota</taxon>
        <taxon>Fungi</taxon>
        <taxon>Dikarya</taxon>
        <taxon>Basidiomycota</taxon>
        <taxon>Agaricomycotina</taxon>
        <taxon>Agaricomycetes</taxon>
        <taxon>Polyporales</taxon>
        <taxon>Fomitopsis</taxon>
    </lineage>
</organism>
<protein>
    <recommendedName>
        <fullName evidence="1">JmjC domain-containing protein</fullName>
    </recommendedName>
</protein>
<name>S8E023_FOMSC</name>
<dbReference type="EMBL" id="KE504164">
    <property type="protein sequence ID" value="EPS98571.1"/>
    <property type="molecule type" value="Genomic_DNA"/>
</dbReference>
<dbReference type="AlphaFoldDB" id="S8E023"/>
<sequence length="383" mass="42665">MRVSPRLGGLVWRELYTDASILRSLGDVLRLESTQDDALASSCISRLDHAIVIAGAPGEGRLDIIYDAIHAVQHNAMCHPGFSLAEDCTDDAEVASIRLSKSLVSAPHQVPRLSRPPSLSVFVQQTSRHPFVIPGYITDWPALNEHPWKSFAYLRSVSGPGRVVPVEIGDDYRDDDWTQKMMPWGDLLNALDPHKLSTSDKQKLYLAQHNLFLQFPKLRDDILIPDYAYASLQPPKDFPGYAPPANEDQLVLNVWLGPPHMTSPAHTDPYFNFYAQVVGHKTVWLAPPEATPAMYTYSPPDDAPSDHTHNPAVNTASPCMSNTSRVDVFGGGEKQNDLPIFWEDAVPHAMSVTLEPGDLLFFPPGWWHAMRSETTSFSVSMWF</sequence>
<dbReference type="SUPFAM" id="SSF51197">
    <property type="entry name" value="Clavaminate synthase-like"/>
    <property type="match status" value="1"/>
</dbReference>